<dbReference type="GO" id="GO:0016251">
    <property type="term" value="F:RNA polymerase II general transcription initiation factor activity"/>
    <property type="evidence" value="ECO:0007669"/>
    <property type="project" value="TreeGrafter"/>
</dbReference>
<dbReference type="RefSeq" id="XP_034245413.1">
    <property type="nucleotide sequence ID" value="XM_034389522.1"/>
</dbReference>
<evidence type="ECO:0000256" key="8">
    <source>
        <dbReference type="ARBA" id="ARBA00061393"/>
    </source>
</evidence>
<dbReference type="Gene3D" id="1.10.20.10">
    <property type="entry name" value="Histone, subunit A"/>
    <property type="match status" value="1"/>
</dbReference>
<evidence type="ECO:0000256" key="13">
    <source>
        <dbReference type="SAM" id="MobiDB-lite"/>
    </source>
</evidence>
<evidence type="ECO:0000256" key="3">
    <source>
        <dbReference type="ARBA" id="ARBA00022553"/>
    </source>
</evidence>
<protein>
    <recommendedName>
        <fullName evidence="10">Dr1-associated corepressor</fullName>
    </recommendedName>
    <alternativeName>
        <fullName evidence="11">Dr1-associated protein 1</fullName>
    </alternativeName>
    <alternativeName>
        <fullName evidence="12">Negative cofactor 2-alpha</fullName>
    </alternativeName>
</protein>
<keyword evidence="3" id="KW-0597">Phosphoprotein</keyword>
<dbReference type="GO" id="GO:0017054">
    <property type="term" value="C:negative cofactor 2 complex"/>
    <property type="evidence" value="ECO:0007669"/>
    <property type="project" value="TreeGrafter"/>
</dbReference>
<sequence>MKMPSKRRKYNARFPAGRIKKIMQTDEQVGKVAQAVPIIISRTLELFVQSLLNSALVVTNAKNARTLSPSHMKQCIISNSRFHFLKDLVRSLPDVNTFDEDGAASVSNTAPANEESLSSFTGRRYRTANQQEKQDMENNEDKESEDSESSESEKDTVMNAEESTSDFVIDEDYGS</sequence>
<dbReference type="FunFam" id="1.10.20.10:FF:000032">
    <property type="entry name" value="dr1-associated corepressor isoform X1"/>
    <property type="match status" value="1"/>
</dbReference>
<feature type="region of interest" description="Disordered" evidence="13">
    <location>
        <begin position="102"/>
        <end position="175"/>
    </location>
</feature>
<keyword evidence="6" id="KW-0804">Transcription</keyword>
<evidence type="ECO:0000256" key="9">
    <source>
        <dbReference type="ARBA" id="ARBA00066085"/>
    </source>
</evidence>
<dbReference type="CDD" id="cd22906">
    <property type="entry name" value="HFD_DRAP1"/>
    <property type="match status" value="1"/>
</dbReference>
<dbReference type="GO" id="GO:0046982">
    <property type="term" value="F:protein heterodimerization activity"/>
    <property type="evidence" value="ECO:0007669"/>
    <property type="project" value="InterPro"/>
</dbReference>
<evidence type="ECO:0000259" key="14">
    <source>
        <dbReference type="Pfam" id="PF00808"/>
    </source>
</evidence>
<dbReference type="OrthoDB" id="653904at2759"/>
<name>A0A6P8YZ17_THRPL</name>
<dbReference type="GO" id="GO:0001046">
    <property type="term" value="F:core promoter sequence-specific DNA binding"/>
    <property type="evidence" value="ECO:0007669"/>
    <property type="project" value="TreeGrafter"/>
</dbReference>
<dbReference type="InterPro" id="IPR009072">
    <property type="entry name" value="Histone-fold"/>
</dbReference>
<proteinExistence type="inferred from homology"/>
<dbReference type="KEGG" id="tpal:117647649"/>
<evidence type="ECO:0000256" key="1">
    <source>
        <dbReference type="ARBA" id="ARBA00004123"/>
    </source>
</evidence>
<gene>
    <name evidence="16" type="primary">LOC117647649</name>
</gene>
<feature type="compositionally biased region" description="Polar residues" evidence="13">
    <location>
        <begin position="105"/>
        <end position="131"/>
    </location>
</feature>
<evidence type="ECO:0000313" key="16">
    <source>
        <dbReference type="RefSeq" id="XP_034245413.1"/>
    </source>
</evidence>
<comment type="similarity">
    <text evidence="8">Belongs to the NC2 alpha/DRAP1 family.</text>
</comment>
<accession>A0A6P8YZ17</accession>
<feature type="compositionally biased region" description="Basic and acidic residues" evidence="13">
    <location>
        <begin position="132"/>
        <end position="141"/>
    </location>
</feature>
<keyword evidence="15" id="KW-1185">Reference proteome</keyword>
<dbReference type="GO" id="GO:0000122">
    <property type="term" value="P:negative regulation of transcription by RNA polymerase II"/>
    <property type="evidence" value="ECO:0007669"/>
    <property type="project" value="UniProtKB-ARBA"/>
</dbReference>
<comment type="subunit">
    <text evidence="9">Heterodimer with DR1. Binds BTAF1.</text>
</comment>
<keyword evidence="4" id="KW-0805">Transcription regulation</keyword>
<dbReference type="GeneID" id="117647649"/>
<dbReference type="InterPro" id="IPR003958">
    <property type="entry name" value="CBFA_NFYB_domain"/>
</dbReference>
<dbReference type="InterPro" id="IPR050568">
    <property type="entry name" value="Transcr_DNA_Rep_Reg"/>
</dbReference>
<reference evidence="16" key="1">
    <citation type="submission" date="2025-08" db="UniProtKB">
        <authorList>
            <consortium name="RefSeq"/>
        </authorList>
    </citation>
    <scope>IDENTIFICATION</scope>
    <source>
        <tissue evidence="16">Total insect</tissue>
    </source>
</reference>
<evidence type="ECO:0000256" key="7">
    <source>
        <dbReference type="ARBA" id="ARBA00023242"/>
    </source>
</evidence>
<evidence type="ECO:0000256" key="11">
    <source>
        <dbReference type="ARBA" id="ARBA00077179"/>
    </source>
</evidence>
<dbReference type="CTD" id="37471"/>
<evidence type="ECO:0000256" key="4">
    <source>
        <dbReference type="ARBA" id="ARBA00023015"/>
    </source>
</evidence>
<dbReference type="InParanoid" id="A0A6P8YZ17"/>
<evidence type="ECO:0000313" key="15">
    <source>
        <dbReference type="Proteomes" id="UP000515158"/>
    </source>
</evidence>
<dbReference type="PANTHER" id="PTHR10252">
    <property type="entry name" value="HISTONE-LIKE TRANSCRIPTION FACTOR CCAAT-RELATED"/>
    <property type="match status" value="1"/>
</dbReference>
<evidence type="ECO:0000256" key="2">
    <source>
        <dbReference type="ARBA" id="ARBA00022491"/>
    </source>
</evidence>
<dbReference type="Proteomes" id="UP000515158">
    <property type="component" value="Unplaced"/>
</dbReference>
<evidence type="ECO:0000256" key="10">
    <source>
        <dbReference type="ARBA" id="ARBA00072760"/>
    </source>
</evidence>
<keyword evidence="2" id="KW-0678">Repressor</keyword>
<evidence type="ECO:0000256" key="5">
    <source>
        <dbReference type="ARBA" id="ARBA00023125"/>
    </source>
</evidence>
<dbReference type="AlphaFoldDB" id="A0A6P8YZ17"/>
<organism evidence="16">
    <name type="scientific">Thrips palmi</name>
    <name type="common">Melon thrips</name>
    <dbReference type="NCBI Taxonomy" id="161013"/>
    <lineage>
        <taxon>Eukaryota</taxon>
        <taxon>Metazoa</taxon>
        <taxon>Ecdysozoa</taxon>
        <taxon>Arthropoda</taxon>
        <taxon>Hexapoda</taxon>
        <taxon>Insecta</taxon>
        <taxon>Pterygota</taxon>
        <taxon>Neoptera</taxon>
        <taxon>Paraneoptera</taxon>
        <taxon>Thysanoptera</taxon>
        <taxon>Terebrantia</taxon>
        <taxon>Thripoidea</taxon>
        <taxon>Thripidae</taxon>
        <taxon>Thrips</taxon>
    </lineage>
</organism>
<dbReference type="SUPFAM" id="SSF47113">
    <property type="entry name" value="Histone-fold"/>
    <property type="match status" value="1"/>
</dbReference>
<keyword evidence="7" id="KW-0539">Nucleus</keyword>
<evidence type="ECO:0000256" key="12">
    <source>
        <dbReference type="ARBA" id="ARBA00078501"/>
    </source>
</evidence>
<evidence type="ECO:0000256" key="6">
    <source>
        <dbReference type="ARBA" id="ARBA00023163"/>
    </source>
</evidence>
<dbReference type="PANTHER" id="PTHR10252:SF5">
    <property type="entry name" value="DR1-ASSOCIATED COREPRESSOR"/>
    <property type="match status" value="1"/>
</dbReference>
<dbReference type="Pfam" id="PF00808">
    <property type="entry name" value="CBFD_NFYB_HMF"/>
    <property type="match status" value="1"/>
</dbReference>
<keyword evidence="5" id="KW-0238">DNA-binding</keyword>
<feature type="domain" description="Transcription factor CBF/NF-Y/archaeal histone" evidence="14">
    <location>
        <begin position="12"/>
        <end position="76"/>
    </location>
</feature>
<comment type="subcellular location">
    <subcellularLocation>
        <location evidence="1">Nucleus</location>
    </subcellularLocation>
</comment>